<comment type="caution">
    <text evidence="1">The sequence shown here is derived from an EMBL/GenBank/DDBJ whole genome shotgun (WGS) entry which is preliminary data.</text>
</comment>
<evidence type="ECO:0000313" key="1">
    <source>
        <dbReference type="EMBL" id="KAI3906606.1"/>
    </source>
</evidence>
<keyword evidence="2" id="KW-1185">Reference proteome</keyword>
<dbReference type="AlphaFoldDB" id="A0AAD4SG14"/>
<gene>
    <name evidence="1" type="ORF">MKW98_009514</name>
</gene>
<reference evidence="1" key="1">
    <citation type="submission" date="2022-04" db="EMBL/GenBank/DDBJ databases">
        <title>A functionally conserved STORR gene fusion in Papaver species that diverged 16.8 million years ago.</title>
        <authorList>
            <person name="Catania T."/>
        </authorList>
    </citation>
    <scope>NUCLEOTIDE SEQUENCE</scope>
    <source>
        <strain evidence="1">S-188037</strain>
    </source>
</reference>
<dbReference type="EMBL" id="JAJJMB010010755">
    <property type="protein sequence ID" value="KAI3906606.1"/>
    <property type="molecule type" value="Genomic_DNA"/>
</dbReference>
<accession>A0AAD4SG14</accession>
<name>A0AAD4SG14_9MAGN</name>
<evidence type="ECO:0000313" key="2">
    <source>
        <dbReference type="Proteomes" id="UP001202328"/>
    </source>
</evidence>
<organism evidence="1 2">
    <name type="scientific">Papaver atlanticum</name>
    <dbReference type="NCBI Taxonomy" id="357466"/>
    <lineage>
        <taxon>Eukaryota</taxon>
        <taxon>Viridiplantae</taxon>
        <taxon>Streptophyta</taxon>
        <taxon>Embryophyta</taxon>
        <taxon>Tracheophyta</taxon>
        <taxon>Spermatophyta</taxon>
        <taxon>Magnoliopsida</taxon>
        <taxon>Ranunculales</taxon>
        <taxon>Papaveraceae</taxon>
        <taxon>Papaveroideae</taxon>
        <taxon>Papaver</taxon>
    </lineage>
</organism>
<proteinExistence type="predicted"/>
<sequence length="83" mass="9798">MSFFCSHNLCTLTRDSKFKRISWTSDSLEGFVLCHSIAGSRNWLSDWAWLRSRENKFKSISCTWLVEKQMEVIVMRDLSYAIL</sequence>
<dbReference type="Proteomes" id="UP001202328">
    <property type="component" value="Unassembled WGS sequence"/>
</dbReference>
<protein>
    <submittedName>
        <fullName evidence="1">Uncharacterized protein</fullName>
    </submittedName>
</protein>